<dbReference type="SUPFAM" id="SSF57196">
    <property type="entry name" value="EGF/Laminin"/>
    <property type="match status" value="1"/>
</dbReference>
<dbReference type="PROSITE" id="PS00022">
    <property type="entry name" value="EGF_1"/>
    <property type="match status" value="1"/>
</dbReference>
<evidence type="ECO:0000256" key="1">
    <source>
        <dbReference type="PROSITE-ProRule" id="PRU00076"/>
    </source>
</evidence>
<evidence type="ECO:0000313" key="3">
    <source>
        <dbReference type="EMBL" id="KII60538.1"/>
    </source>
</evidence>
<accession>A0A0C2I5W6</accession>
<protein>
    <recommendedName>
        <fullName evidence="2">EGF-like domain-containing protein</fullName>
    </recommendedName>
</protein>
<keyword evidence="1" id="KW-1015">Disulfide bond</keyword>
<gene>
    <name evidence="3" type="ORF">RF11_05612</name>
</gene>
<reference evidence="3 4" key="1">
    <citation type="journal article" date="2014" name="Genome Biol. Evol.">
        <title>The genome of the myxosporean Thelohanellus kitauei shows adaptations to nutrient acquisition within its fish host.</title>
        <authorList>
            <person name="Yang Y."/>
            <person name="Xiong J."/>
            <person name="Zhou Z."/>
            <person name="Huo F."/>
            <person name="Miao W."/>
            <person name="Ran C."/>
            <person name="Liu Y."/>
            <person name="Zhang J."/>
            <person name="Feng J."/>
            <person name="Wang M."/>
            <person name="Wang M."/>
            <person name="Wang L."/>
            <person name="Yao B."/>
        </authorList>
    </citation>
    <scope>NUCLEOTIDE SEQUENCE [LARGE SCALE GENOMIC DNA]</scope>
    <source>
        <strain evidence="3">Wuqing</strain>
    </source>
</reference>
<dbReference type="EMBL" id="JWZT01005579">
    <property type="protein sequence ID" value="KII60538.1"/>
    <property type="molecule type" value="Genomic_DNA"/>
</dbReference>
<evidence type="ECO:0000259" key="2">
    <source>
        <dbReference type="PROSITE" id="PS50026"/>
    </source>
</evidence>
<dbReference type="Proteomes" id="UP000031668">
    <property type="component" value="Unassembled WGS sequence"/>
</dbReference>
<dbReference type="OrthoDB" id="10045365at2759"/>
<keyword evidence="1" id="KW-0245">EGF-like domain</keyword>
<organism evidence="3 4">
    <name type="scientific">Thelohanellus kitauei</name>
    <name type="common">Myxosporean</name>
    <dbReference type="NCBI Taxonomy" id="669202"/>
    <lineage>
        <taxon>Eukaryota</taxon>
        <taxon>Metazoa</taxon>
        <taxon>Cnidaria</taxon>
        <taxon>Myxozoa</taxon>
        <taxon>Myxosporea</taxon>
        <taxon>Bivalvulida</taxon>
        <taxon>Platysporina</taxon>
        <taxon>Myxobolidae</taxon>
        <taxon>Thelohanellus</taxon>
    </lineage>
</organism>
<evidence type="ECO:0000313" key="4">
    <source>
        <dbReference type="Proteomes" id="UP000031668"/>
    </source>
</evidence>
<dbReference type="AlphaFoldDB" id="A0A0C2I5W6"/>
<dbReference type="InterPro" id="IPR000742">
    <property type="entry name" value="EGF"/>
</dbReference>
<comment type="caution">
    <text evidence="3">The sequence shown here is derived from an EMBL/GenBank/DDBJ whole genome shotgun (WGS) entry which is preliminary data.</text>
</comment>
<sequence length="106" mass="12072">MLKICIKSICKNNAVCVEFNEEQFCICQENTYGRLCQKSTNRPENNSCILRNTTSHNEFLINATENNMVGGVNEDLICFYNIKSIFQSNQNYCAKTLTVASMILLD</sequence>
<comment type="caution">
    <text evidence="1">Lacks conserved residue(s) required for the propagation of feature annotation.</text>
</comment>
<name>A0A0C2I5W6_THEKT</name>
<keyword evidence="4" id="KW-1185">Reference proteome</keyword>
<dbReference type="PROSITE" id="PS50026">
    <property type="entry name" value="EGF_3"/>
    <property type="match status" value="1"/>
</dbReference>
<proteinExistence type="predicted"/>
<feature type="domain" description="EGF-like" evidence="2">
    <location>
        <begin position="1"/>
        <end position="37"/>
    </location>
</feature>
<feature type="disulfide bond" evidence="1">
    <location>
        <begin position="27"/>
        <end position="36"/>
    </location>
</feature>